<proteinExistence type="predicted"/>
<gene>
    <name evidence="1" type="ORF">P5673_014716</name>
</gene>
<sequence>MMDALNSGAQGIIPLEQDDLELGDVENWSRVIEADMTAIASALEYAYKGDGPKGS</sequence>
<evidence type="ECO:0000313" key="1">
    <source>
        <dbReference type="EMBL" id="KAK2561980.1"/>
    </source>
</evidence>
<reference evidence="1" key="1">
    <citation type="journal article" date="2023" name="G3 (Bethesda)">
        <title>Whole genome assembly and annotation of the endangered Caribbean coral Acropora cervicornis.</title>
        <authorList>
            <person name="Selwyn J.D."/>
            <person name="Vollmer S.V."/>
        </authorList>
    </citation>
    <scope>NUCLEOTIDE SEQUENCE</scope>
    <source>
        <strain evidence="1">K2</strain>
    </source>
</reference>
<dbReference type="Proteomes" id="UP001249851">
    <property type="component" value="Unassembled WGS sequence"/>
</dbReference>
<dbReference type="AlphaFoldDB" id="A0AAD9V5Z7"/>
<name>A0AAD9V5Z7_ACRCE</name>
<keyword evidence="2" id="KW-1185">Reference proteome</keyword>
<organism evidence="1 2">
    <name type="scientific">Acropora cervicornis</name>
    <name type="common">Staghorn coral</name>
    <dbReference type="NCBI Taxonomy" id="6130"/>
    <lineage>
        <taxon>Eukaryota</taxon>
        <taxon>Metazoa</taxon>
        <taxon>Cnidaria</taxon>
        <taxon>Anthozoa</taxon>
        <taxon>Hexacorallia</taxon>
        <taxon>Scleractinia</taxon>
        <taxon>Astrocoeniina</taxon>
        <taxon>Acroporidae</taxon>
        <taxon>Acropora</taxon>
    </lineage>
</organism>
<comment type="caution">
    <text evidence="1">The sequence shown here is derived from an EMBL/GenBank/DDBJ whole genome shotgun (WGS) entry which is preliminary data.</text>
</comment>
<evidence type="ECO:0000313" key="2">
    <source>
        <dbReference type="Proteomes" id="UP001249851"/>
    </source>
</evidence>
<protein>
    <submittedName>
        <fullName evidence="1">Biogenesis of lysosome-related organelles complex 1 subunit 1</fullName>
    </submittedName>
</protein>
<accession>A0AAD9V5Z7</accession>
<reference evidence="1" key="2">
    <citation type="journal article" date="2023" name="Science">
        <title>Genomic signatures of disease resistance in endangered staghorn corals.</title>
        <authorList>
            <person name="Vollmer S.V."/>
            <person name="Selwyn J.D."/>
            <person name="Despard B.A."/>
            <person name="Roesel C.L."/>
        </authorList>
    </citation>
    <scope>NUCLEOTIDE SEQUENCE</scope>
    <source>
        <strain evidence="1">K2</strain>
    </source>
</reference>
<dbReference type="EMBL" id="JARQWQ010000030">
    <property type="protein sequence ID" value="KAK2561980.1"/>
    <property type="molecule type" value="Genomic_DNA"/>
</dbReference>
<dbReference type="Pfam" id="PF06320">
    <property type="entry name" value="GCN5L1"/>
    <property type="match status" value="1"/>
</dbReference>